<dbReference type="GO" id="GO:2000232">
    <property type="term" value="P:regulation of rRNA processing"/>
    <property type="evidence" value="ECO:0007669"/>
    <property type="project" value="Ensembl"/>
</dbReference>
<keyword evidence="5" id="KW-0963">Cytoplasm</keyword>
<dbReference type="EC" id="2.1.1.85" evidence="3"/>
<dbReference type="PANTHER" id="PTHR14614:SF39">
    <property type="entry name" value="HISTIDINE PROTEIN METHYLTRANSFERASE 1 HOMOLOG"/>
    <property type="match status" value="1"/>
</dbReference>
<keyword evidence="8" id="KW-0808">Transferase</keyword>
<dbReference type="GO" id="GO:0090069">
    <property type="term" value="P:regulation of ribosome biogenesis"/>
    <property type="evidence" value="ECO:0007669"/>
    <property type="project" value="Ensembl"/>
</dbReference>
<dbReference type="PANTHER" id="PTHR14614">
    <property type="entry name" value="HEPATOCELLULAR CARCINOMA-ASSOCIATED ANTIGEN"/>
    <property type="match status" value="1"/>
</dbReference>
<comment type="subcellular location">
    <subcellularLocation>
        <location evidence="1">Cytoplasm</location>
        <location evidence="1">Cytosol</location>
    </subcellularLocation>
    <subcellularLocation>
        <location evidence="2">Nucleus</location>
        <location evidence="2">Nucleolus</location>
    </subcellularLocation>
</comment>
<comment type="catalytic activity">
    <reaction evidence="12">
        <text>L-histidyl-[protein] + S-adenosyl-L-methionine = N(tele)-methyl-L-histidyl-[protein] + S-adenosyl-L-homocysteine + H(+)</text>
        <dbReference type="Rhea" id="RHEA:19369"/>
        <dbReference type="Rhea" id="RHEA-COMP:9745"/>
        <dbReference type="Rhea" id="RHEA-COMP:11600"/>
        <dbReference type="ChEBI" id="CHEBI:15378"/>
        <dbReference type="ChEBI" id="CHEBI:16367"/>
        <dbReference type="ChEBI" id="CHEBI:29979"/>
        <dbReference type="ChEBI" id="CHEBI:57856"/>
        <dbReference type="ChEBI" id="CHEBI:59789"/>
        <dbReference type="EC" id="2.1.1.85"/>
    </reaction>
    <physiologicalReaction direction="left-to-right" evidence="12">
        <dbReference type="Rhea" id="RHEA:19370"/>
    </physiologicalReaction>
</comment>
<reference evidence="18" key="2">
    <citation type="submission" date="2025-09" db="UniProtKB">
        <authorList>
            <consortium name="Ensembl"/>
        </authorList>
    </citation>
    <scope>IDENTIFICATION</scope>
</reference>
<reference evidence="18" key="1">
    <citation type="submission" date="2025-08" db="UniProtKB">
        <authorList>
            <consortium name="Ensembl"/>
        </authorList>
    </citation>
    <scope>IDENTIFICATION</scope>
</reference>
<feature type="compositionally biased region" description="Low complexity" evidence="17">
    <location>
        <begin position="70"/>
        <end position="85"/>
    </location>
</feature>
<evidence type="ECO:0000256" key="16">
    <source>
        <dbReference type="ARBA" id="ARBA00081507"/>
    </source>
</evidence>
<evidence type="ECO:0000256" key="3">
    <source>
        <dbReference type="ARBA" id="ARBA00012533"/>
    </source>
</evidence>
<comment type="subunit">
    <text evidence="14">Interacts with GRWD1 and members of the heat shock protein 90 and 70 families; these proteins may possibly be methylation substrates for the enzyme.</text>
</comment>
<dbReference type="GO" id="GO:0018064">
    <property type="term" value="F:protein-L-histidine N-tele-methyltransferase activity"/>
    <property type="evidence" value="ECO:0007669"/>
    <property type="project" value="UniProtKB-EC"/>
</dbReference>
<name>A0A8D2DWA8_SCIVU</name>
<dbReference type="GO" id="GO:0005730">
    <property type="term" value="C:nucleolus"/>
    <property type="evidence" value="ECO:0007669"/>
    <property type="project" value="UniProtKB-SubCell"/>
</dbReference>
<feature type="compositionally biased region" description="Polar residues" evidence="17">
    <location>
        <begin position="27"/>
        <end position="36"/>
    </location>
</feature>
<protein>
    <recommendedName>
        <fullName evidence="15">Histidine protein methyltransferase 1 homolog</fullName>
        <ecNumber evidence="3">2.1.1.85</ecNumber>
    </recommendedName>
    <alternativeName>
        <fullName evidence="16">Methyltransferase-like protein 18</fullName>
    </alternativeName>
</protein>
<organism evidence="18 19">
    <name type="scientific">Sciurus vulgaris</name>
    <name type="common">Eurasian red squirrel</name>
    <dbReference type="NCBI Taxonomy" id="55149"/>
    <lineage>
        <taxon>Eukaryota</taxon>
        <taxon>Metazoa</taxon>
        <taxon>Chordata</taxon>
        <taxon>Craniata</taxon>
        <taxon>Vertebrata</taxon>
        <taxon>Euteleostomi</taxon>
        <taxon>Mammalia</taxon>
        <taxon>Eutheria</taxon>
        <taxon>Euarchontoglires</taxon>
        <taxon>Glires</taxon>
        <taxon>Rodentia</taxon>
        <taxon>Sciuromorpha</taxon>
        <taxon>Sciuridae</taxon>
        <taxon>Sciurinae</taxon>
        <taxon>Sciurini</taxon>
        <taxon>Sciurus</taxon>
    </lineage>
</organism>
<evidence type="ECO:0000256" key="9">
    <source>
        <dbReference type="ARBA" id="ARBA00022691"/>
    </source>
</evidence>
<dbReference type="CDD" id="cd02440">
    <property type="entry name" value="AdoMet_MTases"/>
    <property type="match status" value="1"/>
</dbReference>
<feature type="region of interest" description="Disordered" evidence="17">
    <location>
        <begin position="14"/>
        <end position="88"/>
    </location>
</feature>
<dbReference type="GO" id="GO:0005829">
    <property type="term" value="C:cytosol"/>
    <property type="evidence" value="ECO:0007669"/>
    <property type="project" value="UniProtKB-SubCell"/>
</dbReference>
<evidence type="ECO:0000256" key="8">
    <source>
        <dbReference type="ARBA" id="ARBA00022679"/>
    </source>
</evidence>
<evidence type="ECO:0000256" key="17">
    <source>
        <dbReference type="SAM" id="MobiDB-lite"/>
    </source>
</evidence>
<dbReference type="GO" id="GO:0032259">
    <property type="term" value="P:methylation"/>
    <property type="evidence" value="ECO:0007669"/>
    <property type="project" value="UniProtKB-KW"/>
</dbReference>
<gene>
    <name evidence="18" type="primary">METTL18</name>
</gene>
<dbReference type="GO" id="GO:0031072">
    <property type="term" value="F:heat shock protein binding"/>
    <property type="evidence" value="ECO:0007669"/>
    <property type="project" value="Ensembl"/>
</dbReference>
<dbReference type="OrthoDB" id="1723750at2759"/>
<dbReference type="Pfam" id="PF06325">
    <property type="entry name" value="PrmA"/>
    <property type="match status" value="1"/>
</dbReference>
<evidence type="ECO:0000256" key="12">
    <source>
        <dbReference type="ARBA" id="ARBA00051226"/>
    </source>
</evidence>
<evidence type="ECO:0000256" key="11">
    <source>
        <dbReference type="ARBA" id="ARBA00038126"/>
    </source>
</evidence>
<dbReference type="SUPFAM" id="SSF53335">
    <property type="entry name" value="S-adenosyl-L-methionine-dependent methyltransferases"/>
    <property type="match status" value="1"/>
</dbReference>
<dbReference type="InterPro" id="IPR019410">
    <property type="entry name" value="Methyltransf_16"/>
</dbReference>
<feature type="compositionally biased region" description="Basic and acidic residues" evidence="17">
    <location>
        <begin position="56"/>
        <end position="66"/>
    </location>
</feature>
<evidence type="ECO:0000256" key="7">
    <source>
        <dbReference type="ARBA" id="ARBA00022603"/>
    </source>
</evidence>
<dbReference type="GO" id="GO:0032991">
    <property type="term" value="C:protein-containing complex"/>
    <property type="evidence" value="ECO:0007669"/>
    <property type="project" value="Ensembl"/>
</dbReference>
<keyword evidence="9" id="KW-0949">S-adenosyl-L-methionine</keyword>
<proteinExistence type="inferred from homology"/>
<evidence type="ECO:0000256" key="15">
    <source>
        <dbReference type="ARBA" id="ARBA00069946"/>
    </source>
</evidence>
<evidence type="ECO:0000256" key="6">
    <source>
        <dbReference type="ARBA" id="ARBA00022553"/>
    </source>
</evidence>
<evidence type="ECO:0000256" key="2">
    <source>
        <dbReference type="ARBA" id="ARBA00004604"/>
    </source>
</evidence>
<dbReference type="Proteomes" id="UP000694564">
    <property type="component" value="Chromosome 12"/>
</dbReference>
<dbReference type="FunFam" id="3.40.50.150:FF:000268">
    <property type="entry name" value="Histidine protein methyltransferase 1 homolog"/>
    <property type="match status" value="1"/>
</dbReference>
<dbReference type="GO" id="GO:0006448">
    <property type="term" value="P:regulation of translational elongation"/>
    <property type="evidence" value="ECO:0007669"/>
    <property type="project" value="Ensembl"/>
</dbReference>
<keyword evidence="10" id="KW-0539">Nucleus</keyword>
<dbReference type="Gene3D" id="3.40.50.150">
    <property type="entry name" value="Vaccinia Virus protein VP39"/>
    <property type="match status" value="1"/>
</dbReference>
<dbReference type="GeneTree" id="ENSGT00390000000464"/>
<evidence type="ECO:0000256" key="5">
    <source>
        <dbReference type="ARBA" id="ARBA00022490"/>
    </source>
</evidence>
<sequence length="373" mass="41281">MTFQFNFSIEDHLENESAPLGNGALTLDSSKAPSASESHEGEPGSRAFSARQSGSPEEHLWERESVENTAPSQDADSPPSAADSSGDLGTHDECPCLRVAKEHAVPRDLKKVLENKVIGLLPGLHHVNLSVVKTTLLKENFPGENIVSKSFSSRSDLITGIYEGGLKIWECTFDLLAYFTKAKVKFAGKKVLDLGCGSGLLGIAALKGGAEEIHFQDYNSLVIDEVTLPNVVANSTLEEEENDVNEPDPKRCRKSKVAQELRKCHFFSGEWSEFCKLVLSGEKLFVKYDLILTSETIYNPDYYSALHQAFHRLLGENGQVLLASKAHYFGVGGGVHLFQKFVEERDVFEIRTLKIIDEGLKRFLIEMTFKQPS</sequence>
<dbReference type="AlphaFoldDB" id="A0A8D2DWA8"/>
<evidence type="ECO:0000256" key="13">
    <source>
        <dbReference type="ARBA" id="ARBA00057595"/>
    </source>
</evidence>
<comment type="function">
    <text evidence="13">Protein-L-histidine N-tele-methyltransferase that specifically monomethylates RPL3, thereby regulating translation elongation. Histidine methylation of RPL3 regulates translation elongation by slowing ribosome traversal on tyrosine codons: slower elongation provides enough time for proper folding of synthesized proteins and prevents cellular aggregation of tyrosine-rich proteins.</text>
</comment>
<evidence type="ECO:0000313" key="19">
    <source>
        <dbReference type="Proteomes" id="UP000694564"/>
    </source>
</evidence>
<dbReference type="Ensembl" id="ENSSVLT00005032935.1">
    <property type="protein sequence ID" value="ENSSVLP00005029655.1"/>
    <property type="gene ID" value="ENSSVLG00005023411.1"/>
</dbReference>
<keyword evidence="7" id="KW-0489">Methyltransferase</keyword>
<accession>A0A8D2DWA8</accession>
<evidence type="ECO:0000256" key="1">
    <source>
        <dbReference type="ARBA" id="ARBA00004514"/>
    </source>
</evidence>
<evidence type="ECO:0000256" key="10">
    <source>
        <dbReference type="ARBA" id="ARBA00023242"/>
    </source>
</evidence>
<evidence type="ECO:0000313" key="18">
    <source>
        <dbReference type="Ensembl" id="ENSSVLP00005029655.1"/>
    </source>
</evidence>
<evidence type="ECO:0000256" key="14">
    <source>
        <dbReference type="ARBA" id="ARBA00062963"/>
    </source>
</evidence>
<keyword evidence="6" id="KW-0597">Phosphoprotein</keyword>
<keyword evidence="19" id="KW-1185">Reference proteome</keyword>
<keyword evidence="4" id="KW-0488">Methylation</keyword>
<evidence type="ECO:0000256" key="4">
    <source>
        <dbReference type="ARBA" id="ARBA00022481"/>
    </source>
</evidence>
<dbReference type="InterPro" id="IPR029063">
    <property type="entry name" value="SAM-dependent_MTases_sf"/>
</dbReference>
<comment type="similarity">
    <text evidence="11">Belongs to the methyltransferase superfamily. METTL18 family.</text>
</comment>